<evidence type="ECO:0000256" key="4">
    <source>
        <dbReference type="ARBA" id="ARBA00022692"/>
    </source>
</evidence>
<gene>
    <name evidence="8" type="ORF">ACFOM8_18725</name>
</gene>
<feature type="transmembrane region" description="Helical" evidence="7">
    <location>
        <begin position="381"/>
        <end position="404"/>
    </location>
</feature>
<feature type="transmembrane region" description="Helical" evidence="7">
    <location>
        <begin position="416"/>
        <end position="433"/>
    </location>
</feature>
<dbReference type="Pfam" id="PF13440">
    <property type="entry name" value="Polysacc_synt_3"/>
    <property type="match status" value="1"/>
</dbReference>
<keyword evidence="9" id="KW-1185">Reference proteome</keyword>
<dbReference type="PANTHER" id="PTHR30250">
    <property type="entry name" value="PST FAMILY PREDICTED COLANIC ACID TRANSPORTER"/>
    <property type="match status" value="1"/>
</dbReference>
<dbReference type="InterPro" id="IPR050833">
    <property type="entry name" value="Poly_Biosynth_Transport"/>
</dbReference>
<reference evidence="9" key="1">
    <citation type="journal article" date="2019" name="Int. J. Syst. Evol. Microbiol.">
        <title>The Global Catalogue of Microorganisms (GCM) 10K type strain sequencing project: providing services to taxonomists for standard genome sequencing and annotation.</title>
        <authorList>
            <consortium name="The Broad Institute Genomics Platform"/>
            <consortium name="The Broad Institute Genome Sequencing Center for Infectious Disease"/>
            <person name="Wu L."/>
            <person name="Ma J."/>
        </authorList>
    </citation>
    <scope>NUCLEOTIDE SEQUENCE [LARGE SCALE GENOMIC DNA]</scope>
    <source>
        <strain evidence="9">KCTC 42473</strain>
    </source>
</reference>
<comment type="caution">
    <text evidence="8">The sequence shown here is derived from an EMBL/GenBank/DDBJ whole genome shotgun (WGS) entry which is preliminary data.</text>
</comment>
<organism evidence="8 9">
    <name type="scientific">Paracoccus angustae</name>
    <dbReference type="NCBI Taxonomy" id="1671480"/>
    <lineage>
        <taxon>Bacteria</taxon>
        <taxon>Pseudomonadati</taxon>
        <taxon>Pseudomonadota</taxon>
        <taxon>Alphaproteobacteria</taxon>
        <taxon>Rhodobacterales</taxon>
        <taxon>Paracoccaceae</taxon>
        <taxon>Paracoccus</taxon>
    </lineage>
</organism>
<feature type="transmembrane region" description="Helical" evidence="7">
    <location>
        <begin position="12"/>
        <end position="34"/>
    </location>
</feature>
<evidence type="ECO:0000313" key="8">
    <source>
        <dbReference type="EMBL" id="MFC3631470.1"/>
    </source>
</evidence>
<feature type="transmembrane region" description="Helical" evidence="7">
    <location>
        <begin position="172"/>
        <end position="194"/>
    </location>
</feature>
<name>A0ABV7U8Y0_9RHOB</name>
<dbReference type="Proteomes" id="UP001595539">
    <property type="component" value="Unassembled WGS sequence"/>
</dbReference>
<evidence type="ECO:0000313" key="9">
    <source>
        <dbReference type="Proteomes" id="UP001595539"/>
    </source>
</evidence>
<evidence type="ECO:0000256" key="2">
    <source>
        <dbReference type="ARBA" id="ARBA00007430"/>
    </source>
</evidence>
<feature type="transmembrane region" description="Helical" evidence="7">
    <location>
        <begin position="40"/>
        <end position="61"/>
    </location>
</feature>
<feature type="transmembrane region" description="Helical" evidence="7">
    <location>
        <begin position="206"/>
        <end position="226"/>
    </location>
</feature>
<comment type="similarity">
    <text evidence="2">Belongs to the polysaccharide synthase family.</text>
</comment>
<evidence type="ECO:0000256" key="3">
    <source>
        <dbReference type="ARBA" id="ARBA00022475"/>
    </source>
</evidence>
<feature type="transmembrane region" description="Helical" evidence="7">
    <location>
        <begin position="114"/>
        <end position="136"/>
    </location>
</feature>
<sequence>MKLLRSTSGRAASWTMIGFGASYAIRLLSTLALTRLLEPGVFGLMSLAWVFLGALTMLSDVGTVPSVIRSHRGDDPDFLDTAWSVQAVRGFCLAGLVLLLAWPVSRLYEEPRLFPILCAVAVMPALQGLSSISLATCRRHVRLGALTAMGLAGQILTTVVNILFAWWLQSVWALVLGSIIGVLFGLVASYLWLPPHRPRLRFHRDAMAEIVTFGRWVLLATLFSYFGGQGSTAIMGFEVPVETLGLITIATTIAFALSDLVLRILGQVAFPTLSRAFREGRDFASAVDRIKRLIFLFVLPCLIALSFLSQEIIDLLYDPRYALAGSFLTLFALNAALAMLSMPYQNAMLAAGNSRAHAIVMGTAAASTVILMLAGMQVHGIYGMIFGMGLGSGLLPLLVSAWFAKRHGILRWHYDAVTATGVLALYAYMLGTLPPV</sequence>
<keyword evidence="5 7" id="KW-1133">Transmembrane helix</keyword>
<dbReference type="PANTHER" id="PTHR30250:SF10">
    <property type="entry name" value="LIPOPOLYSACCHARIDE BIOSYNTHESIS PROTEIN WZXC"/>
    <property type="match status" value="1"/>
</dbReference>
<feature type="transmembrane region" description="Helical" evidence="7">
    <location>
        <begin position="290"/>
        <end position="309"/>
    </location>
</feature>
<feature type="transmembrane region" description="Helical" evidence="7">
    <location>
        <begin position="246"/>
        <end position="270"/>
    </location>
</feature>
<dbReference type="EMBL" id="JBHRXY010000030">
    <property type="protein sequence ID" value="MFC3631470.1"/>
    <property type="molecule type" value="Genomic_DNA"/>
</dbReference>
<feature type="transmembrane region" description="Helical" evidence="7">
    <location>
        <begin position="82"/>
        <end position="102"/>
    </location>
</feature>
<evidence type="ECO:0000256" key="5">
    <source>
        <dbReference type="ARBA" id="ARBA00022989"/>
    </source>
</evidence>
<evidence type="ECO:0000256" key="7">
    <source>
        <dbReference type="SAM" id="Phobius"/>
    </source>
</evidence>
<comment type="subcellular location">
    <subcellularLocation>
        <location evidence="1">Cell membrane</location>
        <topology evidence="1">Multi-pass membrane protein</topology>
    </subcellularLocation>
</comment>
<keyword evidence="6 7" id="KW-0472">Membrane</keyword>
<feature type="transmembrane region" description="Helical" evidence="7">
    <location>
        <begin position="356"/>
        <end position="375"/>
    </location>
</feature>
<protein>
    <submittedName>
        <fullName evidence="8">Oligosaccharide flippase family protein</fullName>
    </submittedName>
</protein>
<dbReference type="RefSeq" id="WP_377763759.1">
    <property type="nucleotide sequence ID" value="NZ_JBHRXY010000030.1"/>
</dbReference>
<accession>A0ABV7U8Y0</accession>
<feature type="transmembrane region" description="Helical" evidence="7">
    <location>
        <begin position="321"/>
        <end position="344"/>
    </location>
</feature>
<keyword evidence="4 7" id="KW-0812">Transmembrane</keyword>
<feature type="transmembrane region" description="Helical" evidence="7">
    <location>
        <begin position="143"/>
        <end position="166"/>
    </location>
</feature>
<proteinExistence type="inferred from homology"/>
<evidence type="ECO:0000256" key="6">
    <source>
        <dbReference type="ARBA" id="ARBA00023136"/>
    </source>
</evidence>
<keyword evidence="3" id="KW-1003">Cell membrane</keyword>
<evidence type="ECO:0000256" key="1">
    <source>
        <dbReference type="ARBA" id="ARBA00004651"/>
    </source>
</evidence>